<evidence type="ECO:0000259" key="7">
    <source>
        <dbReference type="Pfam" id="PF05699"/>
    </source>
</evidence>
<feature type="non-terminal residue" evidence="8">
    <location>
        <position position="1"/>
    </location>
</feature>
<dbReference type="eggNOG" id="KOG1121">
    <property type="taxonomic scope" value="Eukaryota"/>
</dbReference>
<proteinExistence type="predicted"/>
<evidence type="ECO:0000256" key="5">
    <source>
        <dbReference type="ARBA" id="ARBA00023242"/>
    </source>
</evidence>
<keyword evidence="4" id="KW-0862">Zinc</keyword>
<dbReference type="OrthoDB" id="2790258at2759"/>
<protein>
    <recommendedName>
        <fullName evidence="7">HAT C-terminal dimerisation domain-containing protein</fullName>
    </recommendedName>
</protein>
<dbReference type="Proteomes" id="UP000030669">
    <property type="component" value="Unassembled WGS sequence"/>
</dbReference>
<feature type="compositionally biased region" description="Low complexity" evidence="6">
    <location>
        <begin position="319"/>
        <end position="334"/>
    </location>
</feature>
<evidence type="ECO:0000256" key="6">
    <source>
        <dbReference type="SAM" id="MobiDB-lite"/>
    </source>
</evidence>
<dbReference type="RefSeq" id="XP_007860199.1">
    <property type="nucleotide sequence ID" value="XM_007862008.1"/>
</dbReference>
<dbReference type="InterPro" id="IPR008906">
    <property type="entry name" value="HATC_C_dom"/>
</dbReference>
<dbReference type="GO" id="GO:0005634">
    <property type="term" value="C:nucleus"/>
    <property type="evidence" value="ECO:0007669"/>
    <property type="project" value="UniProtKB-SubCell"/>
</dbReference>
<dbReference type="InterPro" id="IPR052035">
    <property type="entry name" value="ZnF_BED_domain_contain"/>
</dbReference>
<feature type="region of interest" description="Disordered" evidence="6">
    <location>
        <begin position="278"/>
        <end position="299"/>
    </location>
</feature>
<accession>S7QN99</accession>
<feature type="region of interest" description="Disordered" evidence="6">
    <location>
        <begin position="319"/>
        <end position="353"/>
    </location>
</feature>
<evidence type="ECO:0000313" key="8">
    <source>
        <dbReference type="EMBL" id="EPQ60967.1"/>
    </source>
</evidence>
<dbReference type="OMA" id="ESHEHIR"/>
<keyword evidence="5" id="KW-0539">Nucleus</keyword>
<dbReference type="SUPFAM" id="SSF53098">
    <property type="entry name" value="Ribonuclease H-like"/>
    <property type="match status" value="1"/>
</dbReference>
<keyword evidence="2" id="KW-0479">Metal-binding</keyword>
<dbReference type="EMBL" id="KB469296">
    <property type="protein sequence ID" value="EPQ60967.1"/>
    <property type="molecule type" value="Genomic_DNA"/>
</dbReference>
<dbReference type="PANTHER" id="PTHR46481">
    <property type="entry name" value="ZINC FINGER BED DOMAIN-CONTAINING PROTEIN 4"/>
    <property type="match status" value="1"/>
</dbReference>
<dbReference type="AlphaFoldDB" id="S7QN99"/>
<dbReference type="KEGG" id="gtr:GLOTRDRAFT_30409"/>
<comment type="subcellular location">
    <subcellularLocation>
        <location evidence="1">Nucleus</location>
    </subcellularLocation>
</comment>
<evidence type="ECO:0000313" key="9">
    <source>
        <dbReference type="Proteomes" id="UP000030669"/>
    </source>
</evidence>
<dbReference type="PANTHER" id="PTHR46481:SF10">
    <property type="entry name" value="ZINC FINGER BED DOMAIN-CONTAINING PROTEIN 39"/>
    <property type="match status" value="1"/>
</dbReference>
<keyword evidence="9" id="KW-1185">Reference proteome</keyword>
<feature type="domain" description="HAT C-terminal dimerisation" evidence="7">
    <location>
        <begin position="366"/>
        <end position="444"/>
    </location>
</feature>
<dbReference type="GeneID" id="19305337"/>
<keyword evidence="3" id="KW-0863">Zinc-finger</keyword>
<reference evidence="8 9" key="1">
    <citation type="journal article" date="2012" name="Science">
        <title>The Paleozoic origin of enzymatic lignin decomposition reconstructed from 31 fungal genomes.</title>
        <authorList>
            <person name="Floudas D."/>
            <person name="Binder M."/>
            <person name="Riley R."/>
            <person name="Barry K."/>
            <person name="Blanchette R.A."/>
            <person name="Henrissat B."/>
            <person name="Martinez A.T."/>
            <person name="Otillar R."/>
            <person name="Spatafora J.W."/>
            <person name="Yadav J.S."/>
            <person name="Aerts A."/>
            <person name="Benoit I."/>
            <person name="Boyd A."/>
            <person name="Carlson A."/>
            <person name="Copeland A."/>
            <person name="Coutinho P.M."/>
            <person name="de Vries R.P."/>
            <person name="Ferreira P."/>
            <person name="Findley K."/>
            <person name="Foster B."/>
            <person name="Gaskell J."/>
            <person name="Glotzer D."/>
            <person name="Gorecki P."/>
            <person name="Heitman J."/>
            <person name="Hesse C."/>
            <person name="Hori C."/>
            <person name="Igarashi K."/>
            <person name="Jurgens J.A."/>
            <person name="Kallen N."/>
            <person name="Kersten P."/>
            <person name="Kohler A."/>
            <person name="Kuees U."/>
            <person name="Kumar T.K.A."/>
            <person name="Kuo A."/>
            <person name="LaButti K."/>
            <person name="Larrondo L.F."/>
            <person name="Lindquist E."/>
            <person name="Ling A."/>
            <person name="Lombard V."/>
            <person name="Lucas S."/>
            <person name="Lundell T."/>
            <person name="Martin R."/>
            <person name="McLaughlin D.J."/>
            <person name="Morgenstern I."/>
            <person name="Morin E."/>
            <person name="Murat C."/>
            <person name="Nagy L.G."/>
            <person name="Nolan M."/>
            <person name="Ohm R.A."/>
            <person name="Patyshakuliyeva A."/>
            <person name="Rokas A."/>
            <person name="Ruiz-Duenas F.J."/>
            <person name="Sabat G."/>
            <person name="Salamov A."/>
            <person name="Samejima M."/>
            <person name="Schmutz J."/>
            <person name="Slot J.C."/>
            <person name="St John F."/>
            <person name="Stenlid J."/>
            <person name="Sun H."/>
            <person name="Sun S."/>
            <person name="Syed K."/>
            <person name="Tsang A."/>
            <person name="Wiebenga A."/>
            <person name="Young D."/>
            <person name="Pisabarro A."/>
            <person name="Eastwood D.C."/>
            <person name="Martin F."/>
            <person name="Cullen D."/>
            <person name="Grigoriev I.V."/>
            <person name="Hibbett D.S."/>
        </authorList>
    </citation>
    <scope>NUCLEOTIDE SEQUENCE [LARGE SCALE GENOMIC DNA]</scope>
    <source>
        <strain evidence="8 9">ATCC 11539</strain>
    </source>
</reference>
<dbReference type="GO" id="GO:0008270">
    <property type="term" value="F:zinc ion binding"/>
    <property type="evidence" value="ECO:0007669"/>
    <property type="project" value="UniProtKB-KW"/>
</dbReference>
<gene>
    <name evidence="8" type="ORF">GLOTRDRAFT_30409</name>
</gene>
<evidence type="ECO:0000256" key="4">
    <source>
        <dbReference type="ARBA" id="ARBA00022833"/>
    </source>
</evidence>
<evidence type="ECO:0000256" key="2">
    <source>
        <dbReference type="ARBA" id="ARBA00022723"/>
    </source>
</evidence>
<dbReference type="HOGENOM" id="CLU_009123_6_4_1"/>
<evidence type="ECO:0000256" key="1">
    <source>
        <dbReference type="ARBA" id="ARBA00004123"/>
    </source>
</evidence>
<organism evidence="8 9">
    <name type="scientific">Gloeophyllum trabeum (strain ATCC 11539 / FP-39264 / Madison 617)</name>
    <name type="common">Brown rot fungus</name>
    <dbReference type="NCBI Taxonomy" id="670483"/>
    <lineage>
        <taxon>Eukaryota</taxon>
        <taxon>Fungi</taxon>
        <taxon>Dikarya</taxon>
        <taxon>Basidiomycota</taxon>
        <taxon>Agaricomycotina</taxon>
        <taxon>Agaricomycetes</taxon>
        <taxon>Gloeophyllales</taxon>
        <taxon>Gloeophyllaceae</taxon>
        <taxon>Gloeophyllum</taxon>
    </lineage>
</organism>
<name>S7QN99_GLOTA</name>
<dbReference type="Pfam" id="PF05699">
    <property type="entry name" value="Dimer_Tnp_hAT"/>
    <property type="match status" value="1"/>
</dbReference>
<evidence type="ECO:0000256" key="3">
    <source>
        <dbReference type="ARBA" id="ARBA00022771"/>
    </source>
</evidence>
<dbReference type="GO" id="GO:0046983">
    <property type="term" value="F:protein dimerization activity"/>
    <property type="evidence" value="ECO:0007669"/>
    <property type="project" value="InterPro"/>
</dbReference>
<sequence>FLKVVKDLGLLHKIGMITCDNASNNDTKMEHIELLLKQRGIPFDRHGNRIRDDPEYAQALSQDAVAAARSLVVACRASGQRREDFQKTIINGNNSRDWEPPLPANELLRDVDTRWSSTFLMIDRLLEMYPAVNCFLHHPKQEEIKYHIISKPEQRVLLDIREYLQVPHSVQEVVCSDRTPTVPIVIPLYEMLLAALRRLLDSLPKIAHAISAAIFKIEEYVKKGRRSRIYALAMVINPTTKLKWIEEHWKPDEARDAREWVLQEMFKYRKALRPVLDAEQTKQRRAEQSQTRSSSDEASRALSRGFSFVKSLAKGVQGASTPSASSAPSPASTSGEDNTPTAESSDDTRELEKRMDARDRLAVEQELQKYIEADLLEYDNPADFDLIGYWDAHEKVFPTLFCVALDILPAQALSVPSERAFSSGSDTDTKRRSRLSAVLFEVLQILKAMIREDRLDFSSGWVSKVDELQSSPPDAAAAQIDELEKLNEFMDKGLMDDLINVLNNEDNGFNIQL</sequence>
<dbReference type="InterPro" id="IPR012337">
    <property type="entry name" value="RNaseH-like_sf"/>
</dbReference>